<dbReference type="RefSeq" id="WP_206291625.1">
    <property type="nucleotide sequence ID" value="NZ_CP063458.1"/>
</dbReference>
<feature type="domain" description="DNA-directed DNA polymerase X" evidence="9">
    <location>
        <begin position="2"/>
        <end position="332"/>
    </location>
</feature>
<dbReference type="SUPFAM" id="SSF89550">
    <property type="entry name" value="PHP domain-like"/>
    <property type="match status" value="1"/>
</dbReference>
<dbReference type="SMART" id="SM00483">
    <property type="entry name" value="POLXc"/>
    <property type="match status" value="1"/>
</dbReference>
<dbReference type="AlphaFoldDB" id="A0A7M2WUY2"/>
<evidence type="ECO:0000256" key="6">
    <source>
        <dbReference type="ARBA" id="ARBA00023204"/>
    </source>
</evidence>
<feature type="domain" description="Polymerase/histidinol phosphatase N-terminal" evidence="8">
    <location>
        <begin position="356"/>
        <end position="435"/>
    </location>
</feature>
<keyword evidence="2" id="KW-0808">Transferase</keyword>
<dbReference type="Pfam" id="PF14791">
    <property type="entry name" value="DNA_pol_B_thumb"/>
    <property type="match status" value="1"/>
</dbReference>
<keyword evidence="10" id="KW-0540">Nuclease</keyword>
<evidence type="ECO:0000256" key="1">
    <source>
        <dbReference type="ARBA" id="ARBA00012417"/>
    </source>
</evidence>
<dbReference type="Pfam" id="PF14716">
    <property type="entry name" value="HHH_8"/>
    <property type="match status" value="1"/>
</dbReference>
<evidence type="ECO:0000256" key="4">
    <source>
        <dbReference type="ARBA" id="ARBA00022763"/>
    </source>
</evidence>
<dbReference type="CDD" id="cd00141">
    <property type="entry name" value="NT_POLXc"/>
    <property type="match status" value="1"/>
</dbReference>
<proteinExistence type="predicted"/>
<dbReference type="InterPro" id="IPR047967">
    <property type="entry name" value="PolX_PHP"/>
</dbReference>
<evidence type="ECO:0000313" key="10">
    <source>
        <dbReference type="EMBL" id="QOV88631.1"/>
    </source>
</evidence>
<dbReference type="InterPro" id="IPR022311">
    <property type="entry name" value="PolX-like"/>
</dbReference>
<sequence length="590" mass="65014">MSLNNDLSELFKNFSRLMELKGESVFKVIAFQKVSRILNDMTFDIRQAFEKGELDSIEGIGESSRRIISEFIRTGRSTEFDEVATTVPAGLLPMLDIQGLGPKTIALFWKEKGITSVDALVKAIDDGSLKGLKGVGDKKLLGIKEALERMKNASGRLRIDEAMSIATDFVERLRKLPEVAYVEYAGSLRRSRETIGDVDLICSGKSPDDGEAIAKVFTQFPEVSKILGQGTTKASILTARGFQIDIRIVPQENFGAALLYFTGSKEHNVRLRGRAIDQGMTLNEWGLYKQTDYDKAQKKTGEAPDAKPVASKTESDVYRKLGLQFIAPEMREDRGEIDAAETDTLPTLIELSDVRGDLHCHTTASDGRHTIEQMVEAAIEMGYAFLAITDHSKSQVQAHGLSVERLLAHVKAIHDVGRKYKEITLFAGCEVDILADGRLDYEDEVLAELDFIVASPHHALTQNEAKATDRIVRAIEHKYVNVIGHPTGRRVEVRAPLPLQFDRVFKAAAAAGTALEINANADRLDLNDVNARAAAQAGVKISINTDSHDIASFPDMRYGIGVARRAWLTAGDVINCMDVKALKKFIAAKR</sequence>
<keyword evidence="3" id="KW-0548">Nucleotidyltransferase</keyword>
<dbReference type="InterPro" id="IPR002054">
    <property type="entry name" value="DNA-dir_DNA_pol_X"/>
</dbReference>
<dbReference type="CDD" id="cd07436">
    <property type="entry name" value="PHP_PolX"/>
    <property type="match status" value="1"/>
</dbReference>
<keyword evidence="11" id="KW-1185">Reference proteome</keyword>
<dbReference type="EMBL" id="CP063458">
    <property type="protein sequence ID" value="QOV88631.1"/>
    <property type="molecule type" value="Genomic_DNA"/>
</dbReference>
<dbReference type="GO" id="GO:0003677">
    <property type="term" value="F:DNA binding"/>
    <property type="evidence" value="ECO:0007669"/>
    <property type="project" value="InterPro"/>
</dbReference>
<reference evidence="10 11" key="1">
    <citation type="submission" date="2020-10" db="EMBL/GenBank/DDBJ databases">
        <title>Wide distribution of Phycisphaera-like planctomycetes from WD2101 soil group in peatlands and genome analysis of the first cultivated representative.</title>
        <authorList>
            <person name="Dedysh S.N."/>
            <person name="Beletsky A.V."/>
            <person name="Ivanova A."/>
            <person name="Kulichevskaya I.S."/>
            <person name="Suzina N.E."/>
            <person name="Philippov D.A."/>
            <person name="Rakitin A.L."/>
            <person name="Mardanov A.V."/>
            <person name="Ravin N.V."/>
        </authorList>
    </citation>
    <scope>NUCLEOTIDE SEQUENCE [LARGE SCALE GENOMIC DNA]</scope>
    <source>
        <strain evidence="10 11">M1803</strain>
    </source>
</reference>
<dbReference type="Gene3D" id="1.10.150.20">
    <property type="entry name" value="5' to 3' exonuclease, C-terminal subdomain"/>
    <property type="match status" value="1"/>
</dbReference>
<dbReference type="KEGG" id="hbs:IPV69_20675"/>
<dbReference type="GO" id="GO:0042578">
    <property type="term" value="F:phosphoric ester hydrolase activity"/>
    <property type="evidence" value="ECO:0007669"/>
    <property type="project" value="TreeGrafter"/>
</dbReference>
<accession>A0A7M2WUY2</accession>
<evidence type="ECO:0000256" key="2">
    <source>
        <dbReference type="ARBA" id="ARBA00022679"/>
    </source>
</evidence>
<evidence type="ECO:0000259" key="9">
    <source>
        <dbReference type="SMART" id="SM00483"/>
    </source>
</evidence>
<dbReference type="InterPro" id="IPR050243">
    <property type="entry name" value="PHP_phosphatase"/>
</dbReference>
<keyword evidence="10" id="KW-0269">Exonuclease</keyword>
<dbReference type="GO" id="GO:0006281">
    <property type="term" value="P:DNA repair"/>
    <property type="evidence" value="ECO:0007669"/>
    <property type="project" value="UniProtKB-KW"/>
</dbReference>
<keyword evidence="6" id="KW-0234">DNA repair</keyword>
<dbReference type="Pfam" id="PF14520">
    <property type="entry name" value="HHH_5"/>
    <property type="match status" value="1"/>
</dbReference>
<dbReference type="GO" id="GO:0008270">
    <property type="term" value="F:zinc ion binding"/>
    <property type="evidence" value="ECO:0007669"/>
    <property type="project" value="TreeGrafter"/>
</dbReference>
<dbReference type="EC" id="2.7.7.7" evidence="1"/>
<dbReference type="InterPro" id="IPR004013">
    <property type="entry name" value="PHP_dom"/>
</dbReference>
<dbReference type="InterPro" id="IPR027421">
    <property type="entry name" value="DNA_pol_lamdba_lyase_dom_sf"/>
</dbReference>
<dbReference type="Proteomes" id="UP000593765">
    <property type="component" value="Chromosome"/>
</dbReference>
<dbReference type="InterPro" id="IPR003141">
    <property type="entry name" value="Pol/His_phosphatase_N"/>
</dbReference>
<dbReference type="Gene3D" id="1.10.150.110">
    <property type="entry name" value="DNA polymerase beta, N-terminal domain-like"/>
    <property type="match status" value="1"/>
</dbReference>
<dbReference type="PRINTS" id="PR00870">
    <property type="entry name" value="DNAPOLXBETA"/>
</dbReference>
<evidence type="ECO:0000313" key="11">
    <source>
        <dbReference type="Proteomes" id="UP000593765"/>
    </source>
</evidence>
<dbReference type="GO" id="GO:0003887">
    <property type="term" value="F:DNA-directed DNA polymerase activity"/>
    <property type="evidence" value="ECO:0007669"/>
    <property type="project" value="UniProtKB-KW"/>
</dbReference>
<evidence type="ECO:0000256" key="7">
    <source>
        <dbReference type="ARBA" id="ARBA00049244"/>
    </source>
</evidence>
<dbReference type="InterPro" id="IPR002008">
    <property type="entry name" value="DNA_pol_X_beta-like"/>
</dbReference>
<dbReference type="InterPro" id="IPR010996">
    <property type="entry name" value="HHH_MUS81"/>
</dbReference>
<evidence type="ECO:0000256" key="3">
    <source>
        <dbReference type="ARBA" id="ARBA00022695"/>
    </source>
</evidence>
<dbReference type="GO" id="GO:0004527">
    <property type="term" value="F:exonuclease activity"/>
    <property type="evidence" value="ECO:0007669"/>
    <property type="project" value="UniProtKB-KW"/>
</dbReference>
<gene>
    <name evidence="10" type="primary">polX</name>
    <name evidence="10" type="ORF">IPV69_20675</name>
</gene>
<dbReference type="PIRSF" id="PIRSF005047">
    <property type="entry name" value="UCP005047_YshC"/>
    <property type="match status" value="1"/>
</dbReference>
<dbReference type="NCBIfam" id="NF006375">
    <property type="entry name" value="PRK08609.1"/>
    <property type="match status" value="1"/>
</dbReference>
<dbReference type="SUPFAM" id="SSF47802">
    <property type="entry name" value="DNA polymerase beta, N-terminal domain-like"/>
    <property type="match status" value="1"/>
</dbReference>
<organism evidence="10 11">
    <name type="scientific">Humisphaera borealis</name>
    <dbReference type="NCBI Taxonomy" id="2807512"/>
    <lineage>
        <taxon>Bacteria</taxon>
        <taxon>Pseudomonadati</taxon>
        <taxon>Planctomycetota</taxon>
        <taxon>Phycisphaerae</taxon>
        <taxon>Tepidisphaerales</taxon>
        <taxon>Tepidisphaeraceae</taxon>
        <taxon>Humisphaera</taxon>
    </lineage>
</organism>
<dbReference type="InterPro" id="IPR016195">
    <property type="entry name" value="Pol/histidinol_Pase-like"/>
</dbReference>
<dbReference type="Pfam" id="PF02811">
    <property type="entry name" value="PHP"/>
    <property type="match status" value="1"/>
</dbReference>
<dbReference type="InterPro" id="IPR043519">
    <property type="entry name" value="NT_sf"/>
</dbReference>
<dbReference type="Gene3D" id="3.30.210.10">
    <property type="entry name" value="DNA polymerase, thumb domain"/>
    <property type="match status" value="1"/>
</dbReference>
<dbReference type="PANTHER" id="PTHR36928">
    <property type="entry name" value="PHOSPHATASE YCDX-RELATED"/>
    <property type="match status" value="1"/>
</dbReference>
<dbReference type="Gene3D" id="3.30.460.10">
    <property type="entry name" value="Beta Polymerase, domain 2"/>
    <property type="match status" value="1"/>
</dbReference>
<keyword evidence="10" id="KW-0378">Hydrolase</keyword>
<dbReference type="InterPro" id="IPR037160">
    <property type="entry name" value="DNA_Pol_thumb_sf"/>
</dbReference>
<protein>
    <recommendedName>
        <fullName evidence="1">DNA-directed DNA polymerase</fullName>
        <ecNumber evidence="1">2.7.7.7</ecNumber>
    </recommendedName>
</protein>
<comment type="catalytic activity">
    <reaction evidence="7">
        <text>DNA(n) + a 2'-deoxyribonucleoside 5'-triphosphate = DNA(n+1) + diphosphate</text>
        <dbReference type="Rhea" id="RHEA:22508"/>
        <dbReference type="Rhea" id="RHEA-COMP:17339"/>
        <dbReference type="Rhea" id="RHEA-COMP:17340"/>
        <dbReference type="ChEBI" id="CHEBI:33019"/>
        <dbReference type="ChEBI" id="CHEBI:61560"/>
        <dbReference type="ChEBI" id="CHEBI:173112"/>
        <dbReference type="EC" id="2.7.7.7"/>
    </reaction>
</comment>
<evidence type="ECO:0000259" key="8">
    <source>
        <dbReference type="SMART" id="SM00481"/>
    </source>
</evidence>
<dbReference type="Gene3D" id="3.20.20.140">
    <property type="entry name" value="Metal-dependent hydrolases"/>
    <property type="match status" value="1"/>
</dbReference>
<dbReference type="SMART" id="SM00481">
    <property type="entry name" value="POLIIIAc"/>
    <property type="match status" value="1"/>
</dbReference>
<dbReference type="GO" id="GO:0005829">
    <property type="term" value="C:cytosol"/>
    <property type="evidence" value="ECO:0007669"/>
    <property type="project" value="TreeGrafter"/>
</dbReference>
<dbReference type="PANTHER" id="PTHR36928:SF1">
    <property type="entry name" value="PHOSPHATASE YCDX-RELATED"/>
    <property type="match status" value="1"/>
</dbReference>
<name>A0A7M2WUY2_9BACT</name>
<keyword evidence="5" id="KW-0239">DNA-directed DNA polymerase</keyword>
<evidence type="ECO:0000256" key="5">
    <source>
        <dbReference type="ARBA" id="ARBA00022932"/>
    </source>
</evidence>
<keyword evidence="4" id="KW-0227">DNA damage</keyword>
<dbReference type="SUPFAM" id="SSF81301">
    <property type="entry name" value="Nucleotidyltransferase"/>
    <property type="match status" value="1"/>
</dbReference>
<dbReference type="InterPro" id="IPR029398">
    <property type="entry name" value="PolB_thumb"/>
</dbReference>